<evidence type="ECO:0000313" key="4">
    <source>
        <dbReference type="EMBL" id="KAK3510366.1"/>
    </source>
</evidence>
<keyword evidence="1" id="KW-0430">Lectin</keyword>
<comment type="caution">
    <text evidence="4">The sequence shown here is derived from an EMBL/GenBank/DDBJ whole genome shotgun (WGS) entry which is preliminary data.</text>
</comment>
<name>A0AAE0PY97_9TELE</name>
<gene>
    <name evidence="4" type="ORF">QTP70_005656</name>
</gene>
<dbReference type="Pfam" id="PF15045">
    <property type="entry name" value="Clathrin_bdg"/>
    <property type="match status" value="1"/>
</dbReference>
<feature type="compositionally biased region" description="Basic and acidic residues" evidence="2">
    <location>
        <begin position="425"/>
        <end position="451"/>
    </location>
</feature>
<dbReference type="InterPro" id="IPR013320">
    <property type="entry name" value="ConA-like_dom_sf"/>
</dbReference>
<evidence type="ECO:0000256" key="1">
    <source>
        <dbReference type="ARBA" id="ARBA00022734"/>
    </source>
</evidence>
<dbReference type="PROSITE" id="PS51304">
    <property type="entry name" value="GALECTIN"/>
    <property type="match status" value="1"/>
</dbReference>
<dbReference type="InterPro" id="IPR029205">
    <property type="entry name" value="Clathrin-bd"/>
</dbReference>
<dbReference type="Pfam" id="PF00337">
    <property type="entry name" value="Gal-bind_lectin"/>
    <property type="match status" value="1"/>
</dbReference>
<dbReference type="SMART" id="SM00276">
    <property type="entry name" value="GLECT"/>
    <property type="match status" value="1"/>
</dbReference>
<feature type="compositionally biased region" description="Polar residues" evidence="2">
    <location>
        <begin position="400"/>
        <end position="420"/>
    </location>
</feature>
<dbReference type="GO" id="GO:0030246">
    <property type="term" value="F:carbohydrate binding"/>
    <property type="evidence" value="ECO:0007669"/>
    <property type="project" value="UniProtKB-KW"/>
</dbReference>
<proteinExistence type="predicted"/>
<dbReference type="SUPFAM" id="SSF49899">
    <property type="entry name" value="Concanavalin A-like lectins/glucanases"/>
    <property type="match status" value="1"/>
</dbReference>
<dbReference type="SMART" id="SM00908">
    <property type="entry name" value="Gal-bind_lectin"/>
    <property type="match status" value="1"/>
</dbReference>
<sequence>MATVATRTGLFTNSSTPNRKLNSSFGEPAFGSPSKDGQQLLAVPFCGSIRGGMRPGKKITIMGVVDSEPDGFDISLTCGCDDVALEVSARFEDRQLLRNAHVAGSWGEEETTIPFFPFLAGQPFRVQSLDHCGEAMEPDVIHMYSSSPPPLEDGADEDDEEFSDFTGVPNSVSFTEFETPTTFDQLQALNATSPPELISNGRVVGLNGPAMPNGGQGDALACRTVSVEELKKVTERPHVGYTNFSDFPGNSWTGSDAVDCNGKGSEALTNGFGNFGTEGIPPSHHIHRETAPSGGRCPDAVLSDDEDFADFAAFSNADVPSHTVVNWESSNHDVRLAQDNQPQREENHEAGKAVDNDKDYCVTGIASFAKASDHLSNGDRGFHAGTSYGQKDQDTESAHQDSNTTTESVSTEQRTSQNGVEQDGLEVKERMSPMSMDERGSSSEPTEEKGSGNDTETETETETSFGRPLSTEALEEFGDFSTTGSVPSPPLQEETATPADHSQLAEDDEDFGDFGDFGDASSFGGAGFADFDQQGAALQSALSESIAPSQSVMQNDPHDEDEFGDFDAHGQPEGEEGAETAKFPGSDSFADFAAAPVYGGADDDGGWQAFGESSEEGGVSWAAFGQDQGSTFSEKSEDDWHESTSVTAPSTGSDEECRKDSVMVSLLSRLEKLFLASFLEISVPHLEEDMPPLKAFLELCEGGEKQEKEPAPVSGGVQGVWLQLQDIHSAFGLRYQWGGSHSNKALLCSLGIDTRNILFTGQKKQPVIVPMYAASLGMLEPTKEPVKPVSAAEMIASIAQSPSVASEMSSCPTDAAQDSLPPVQFDWSSSGLTNPLDASGGSSLLNLDFFGPVDESPSSSSTSIPGVDPELYELTQAKLDVSGGSSRVVDAFARLMSTVEKTNTSTRRAQMQKEENLSEEARCVISTLPDLSFMQAKVLMFPSTLTPLPPSSSSSISPSPVPD</sequence>
<dbReference type="GO" id="GO:0030276">
    <property type="term" value="F:clathrin binding"/>
    <property type="evidence" value="ECO:0007669"/>
    <property type="project" value="InterPro"/>
</dbReference>
<dbReference type="GO" id="GO:0030121">
    <property type="term" value="C:AP-1 adaptor complex"/>
    <property type="evidence" value="ECO:0007669"/>
    <property type="project" value="TreeGrafter"/>
</dbReference>
<accession>A0AAE0PY97</accession>
<dbReference type="CDD" id="cd00070">
    <property type="entry name" value="GLECT"/>
    <property type="match status" value="1"/>
</dbReference>
<feature type="compositionally biased region" description="Polar residues" evidence="2">
    <location>
        <begin position="643"/>
        <end position="652"/>
    </location>
</feature>
<dbReference type="InterPro" id="IPR001079">
    <property type="entry name" value="Galectin_CRD"/>
</dbReference>
<dbReference type="Gene3D" id="2.60.120.200">
    <property type="match status" value="1"/>
</dbReference>
<feature type="compositionally biased region" description="Polar residues" evidence="2">
    <location>
        <begin position="540"/>
        <end position="554"/>
    </location>
</feature>
<feature type="region of interest" description="Disordered" evidence="2">
    <location>
        <begin position="629"/>
        <end position="655"/>
    </location>
</feature>
<feature type="region of interest" description="Disordered" evidence="2">
    <location>
        <begin position="1"/>
        <end position="33"/>
    </location>
</feature>
<dbReference type="Proteomes" id="UP001274896">
    <property type="component" value="Unassembled WGS sequence"/>
</dbReference>
<reference evidence="4" key="1">
    <citation type="submission" date="2023-06" db="EMBL/GenBank/DDBJ databases">
        <title>Male Hemibagrus guttatus genome.</title>
        <authorList>
            <person name="Bian C."/>
        </authorList>
    </citation>
    <scope>NUCLEOTIDE SEQUENCE</scope>
    <source>
        <strain evidence="4">Male_cb2023</strain>
        <tissue evidence="4">Muscle</tissue>
    </source>
</reference>
<protein>
    <recommendedName>
        <fullName evidence="3">Galectin domain-containing protein</fullName>
    </recommendedName>
</protein>
<feature type="domain" description="Galectin" evidence="3">
    <location>
        <begin position="45"/>
        <end position="186"/>
    </location>
</feature>
<dbReference type="GO" id="GO:0032588">
    <property type="term" value="C:trans-Golgi network membrane"/>
    <property type="evidence" value="ECO:0007669"/>
    <property type="project" value="InterPro"/>
</dbReference>
<evidence type="ECO:0000259" key="3">
    <source>
        <dbReference type="PROSITE" id="PS51304"/>
    </source>
</evidence>
<feature type="compositionally biased region" description="Polar residues" evidence="2">
    <location>
        <begin position="1"/>
        <end position="25"/>
    </location>
</feature>
<feature type="region of interest" description="Disordered" evidence="2">
    <location>
        <begin position="373"/>
        <end position="586"/>
    </location>
</feature>
<dbReference type="EMBL" id="JAUCMX010000025">
    <property type="protein sequence ID" value="KAK3510366.1"/>
    <property type="molecule type" value="Genomic_DNA"/>
</dbReference>
<feature type="compositionally biased region" description="Low complexity" evidence="2">
    <location>
        <begin position="517"/>
        <end position="537"/>
    </location>
</feature>
<dbReference type="InterPro" id="IPR046359">
    <property type="entry name" value="Aftin-like"/>
</dbReference>
<dbReference type="PANTHER" id="PTHR16156">
    <property type="entry name" value="AFTIPHILIN A-RELATED"/>
    <property type="match status" value="1"/>
</dbReference>
<dbReference type="PANTHER" id="PTHR16156:SF10">
    <property type="entry name" value="AFTIPHILIN-RELATED"/>
    <property type="match status" value="1"/>
</dbReference>
<evidence type="ECO:0000313" key="5">
    <source>
        <dbReference type="Proteomes" id="UP001274896"/>
    </source>
</evidence>
<dbReference type="AlphaFoldDB" id="A0AAE0PY97"/>
<keyword evidence="5" id="KW-1185">Reference proteome</keyword>
<evidence type="ECO:0000256" key="2">
    <source>
        <dbReference type="SAM" id="MobiDB-lite"/>
    </source>
</evidence>
<organism evidence="4 5">
    <name type="scientific">Hemibagrus guttatus</name>
    <dbReference type="NCBI Taxonomy" id="175788"/>
    <lineage>
        <taxon>Eukaryota</taxon>
        <taxon>Metazoa</taxon>
        <taxon>Chordata</taxon>
        <taxon>Craniata</taxon>
        <taxon>Vertebrata</taxon>
        <taxon>Euteleostomi</taxon>
        <taxon>Actinopterygii</taxon>
        <taxon>Neopterygii</taxon>
        <taxon>Teleostei</taxon>
        <taxon>Ostariophysi</taxon>
        <taxon>Siluriformes</taxon>
        <taxon>Bagridae</taxon>
        <taxon>Hemibagrus</taxon>
    </lineage>
</organism>
<feature type="compositionally biased region" description="Basic and acidic residues" evidence="2">
    <location>
        <begin position="373"/>
        <end position="382"/>
    </location>
</feature>